<evidence type="ECO:0000256" key="3">
    <source>
        <dbReference type="ARBA" id="ARBA00012098"/>
    </source>
</evidence>
<accession>A0ABT1APN5</accession>
<name>A0ABT1APN5_9RALS</name>
<dbReference type="EC" id="5.1.3.13" evidence="3"/>
<evidence type="ECO:0000256" key="4">
    <source>
        <dbReference type="ARBA" id="ARBA00019595"/>
    </source>
</evidence>
<protein>
    <recommendedName>
        <fullName evidence="4">dTDP-4-dehydrorhamnose 3,5-epimerase</fullName>
        <ecNumber evidence="3">5.1.3.13</ecNumber>
    </recommendedName>
    <alternativeName>
        <fullName evidence="6">Thymidine diphospho-4-keto-rhamnose 3,5-epimerase</fullName>
    </alternativeName>
    <alternativeName>
        <fullName evidence="5">dTDP-4-keto-6-deoxyglucose 3,5-epimerase</fullName>
    </alternativeName>
    <alternativeName>
        <fullName evidence="7">dTDP-6-deoxy-D-xylo-4-hexulose 3,5-epimerase</fullName>
    </alternativeName>
</protein>
<evidence type="ECO:0000256" key="1">
    <source>
        <dbReference type="ARBA" id="ARBA00001298"/>
    </source>
</evidence>
<dbReference type="InterPro" id="IPR011051">
    <property type="entry name" value="RmlC_Cupin_sf"/>
</dbReference>
<dbReference type="PANTHER" id="PTHR21047">
    <property type="entry name" value="DTDP-6-DEOXY-D-GLUCOSE-3,5 EPIMERASE"/>
    <property type="match status" value="1"/>
</dbReference>
<dbReference type="Pfam" id="PF00908">
    <property type="entry name" value="dTDP_sugar_isom"/>
    <property type="match status" value="1"/>
</dbReference>
<evidence type="ECO:0000256" key="2">
    <source>
        <dbReference type="ARBA" id="ARBA00001997"/>
    </source>
</evidence>
<comment type="caution">
    <text evidence="8">The sequence shown here is derived from an EMBL/GenBank/DDBJ whole genome shotgun (WGS) entry which is preliminary data.</text>
</comment>
<gene>
    <name evidence="8" type="ORF">NG900_18865</name>
</gene>
<dbReference type="EMBL" id="JAMXHT010000007">
    <property type="protein sequence ID" value="MCO5400264.1"/>
    <property type="molecule type" value="Genomic_DNA"/>
</dbReference>
<dbReference type="CDD" id="cd00438">
    <property type="entry name" value="cupin_RmlC"/>
    <property type="match status" value="1"/>
</dbReference>
<dbReference type="Gene3D" id="2.60.120.10">
    <property type="entry name" value="Jelly Rolls"/>
    <property type="match status" value="1"/>
</dbReference>
<dbReference type="InterPro" id="IPR014710">
    <property type="entry name" value="RmlC-like_jellyroll"/>
</dbReference>
<reference evidence="8" key="1">
    <citation type="submission" date="2022-06" db="EMBL/GenBank/DDBJ databases">
        <authorList>
            <person name="Lu C.-H."/>
        </authorList>
    </citation>
    <scope>NUCLEOTIDE SEQUENCE</scope>
    <source>
        <strain evidence="8">21MJYT02-11</strain>
    </source>
</reference>
<comment type="function">
    <text evidence="2">Catalyzes the epimerization of the C3' and C5'positions of dTDP-6-deoxy-D-xylo-4-hexulose, forming dTDP-6-deoxy-L-lyxo-4-hexulose.</text>
</comment>
<organism evidence="8 9">
    <name type="scientific">Ralstonia soli</name>
    <dbReference type="NCBI Taxonomy" id="2953896"/>
    <lineage>
        <taxon>Bacteria</taxon>
        <taxon>Pseudomonadati</taxon>
        <taxon>Pseudomonadota</taxon>
        <taxon>Betaproteobacteria</taxon>
        <taxon>Burkholderiales</taxon>
        <taxon>Burkholderiaceae</taxon>
        <taxon>Ralstonia</taxon>
    </lineage>
</organism>
<comment type="catalytic activity">
    <reaction evidence="1">
        <text>dTDP-4-dehydro-6-deoxy-alpha-D-glucose = dTDP-4-dehydro-beta-L-rhamnose</text>
        <dbReference type="Rhea" id="RHEA:16969"/>
        <dbReference type="ChEBI" id="CHEBI:57649"/>
        <dbReference type="ChEBI" id="CHEBI:62830"/>
        <dbReference type="EC" id="5.1.3.13"/>
    </reaction>
</comment>
<dbReference type="RefSeq" id="WP_252682895.1">
    <property type="nucleotide sequence ID" value="NZ_JAMXHT010000007.1"/>
</dbReference>
<dbReference type="Proteomes" id="UP001162811">
    <property type="component" value="Unassembled WGS sequence"/>
</dbReference>
<evidence type="ECO:0000256" key="6">
    <source>
        <dbReference type="ARBA" id="ARBA00031424"/>
    </source>
</evidence>
<evidence type="ECO:0000313" key="9">
    <source>
        <dbReference type="Proteomes" id="UP001162811"/>
    </source>
</evidence>
<evidence type="ECO:0000313" key="8">
    <source>
        <dbReference type="EMBL" id="MCO5400264.1"/>
    </source>
</evidence>
<dbReference type="SUPFAM" id="SSF51182">
    <property type="entry name" value="RmlC-like cupins"/>
    <property type="match status" value="1"/>
</dbReference>
<reference evidence="8" key="2">
    <citation type="journal article" date="2023" name="Front. Microbiol.">
        <title>Ralstonia chuxiongensis sp. nov., Ralstonia mojiangensis sp. nov., and Ralstonia soli sp. nov., isolated from tobacco fields, are three novel species in the family Burkholderiaceae.</title>
        <authorList>
            <person name="Lu C.H."/>
            <person name="Zhang Y.Y."/>
            <person name="Jiang N."/>
            <person name="Chen W."/>
            <person name="Shao X."/>
            <person name="Zhao Z.M."/>
            <person name="Lu W.L."/>
            <person name="Hu X."/>
            <person name="Xi Y.X."/>
            <person name="Zou S.Y."/>
            <person name="Wei Q.J."/>
            <person name="Lin Z.L."/>
            <person name="Gong L."/>
            <person name="Gai X.T."/>
            <person name="Zhang L.Q."/>
            <person name="Li J.Y."/>
            <person name="Jin Y."/>
            <person name="Xia Z.Y."/>
        </authorList>
    </citation>
    <scope>NUCLEOTIDE SEQUENCE</scope>
    <source>
        <strain evidence="8">21MJYT02-11</strain>
    </source>
</reference>
<dbReference type="PANTHER" id="PTHR21047:SF2">
    <property type="entry name" value="THYMIDINE DIPHOSPHO-4-KETO-RHAMNOSE 3,5-EPIMERASE"/>
    <property type="match status" value="1"/>
</dbReference>
<proteinExistence type="predicted"/>
<dbReference type="InterPro" id="IPR000888">
    <property type="entry name" value="RmlC-like"/>
</dbReference>
<keyword evidence="9" id="KW-1185">Reference proteome</keyword>
<evidence type="ECO:0000256" key="7">
    <source>
        <dbReference type="ARBA" id="ARBA00033311"/>
    </source>
</evidence>
<sequence>MNRLTLLGTPLNGLYEVTRQLLGDERGFFTRLFCAEELAAHGFHAPIAQVNHSYTQRRGTIRGVHFQHPPHAETKLVSCLRGRVFDVAVDLRHGSATFLRWHAIELSAQRHNSLLIPPGFAHGFQTLEDDCEMLYLHSAPHVAAAEGGLRPTDDRLAITWPLAVTACSERDRSHPALTSAFTGLTV</sequence>
<evidence type="ECO:0000256" key="5">
    <source>
        <dbReference type="ARBA" id="ARBA00029758"/>
    </source>
</evidence>